<proteinExistence type="predicted"/>
<evidence type="ECO:0000313" key="2">
    <source>
        <dbReference type="Proteomes" id="UP001162156"/>
    </source>
</evidence>
<protein>
    <submittedName>
        <fullName evidence="1">Uncharacterized protein</fullName>
    </submittedName>
</protein>
<evidence type="ECO:0000313" key="1">
    <source>
        <dbReference type="EMBL" id="KAJ8950038.1"/>
    </source>
</evidence>
<comment type="caution">
    <text evidence="1">The sequence shown here is derived from an EMBL/GenBank/DDBJ whole genome shotgun (WGS) entry which is preliminary data.</text>
</comment>
<dbReference type="Proteomes" id="UP001162156">
    <property type="component" value="Unassembled WGS sequence"/>
</dbReference>
<sequence>MQTFKNLIRKPKRPLQQIINRKHEHDMAINSDKNKTNFPQFQNLHQRGPVTSNLLAATQYEKVVFKNSVLKVHEPDNCCAMSNGSVLNIENIVTTMTENFIIERECLLRENFYSSPCNS</sequence>
<name>A0AAV8YHU2_9CUCU</name>
<dbReference type="AlphaFoldDB" id="A0AAV8YHU2"/>
<dbReference type="EMBL" id="JANEYF010002187">
    <property type="protein sequence ID" value="KAJ8950038.1"/>
    <property type="molecule type" value="Genomic_DNA"/>
</dbReference>
<accession>A0AAV8YHU2</accession>
<gene>
    <name evidence="1" type="ORF">NQ314_008044</name>
</gene>
<organism evidence="1 2">
    <name type="scientific">Rhamnusium bicolor</name>
    <dbReference type="NCBI Taxonomy" id="1586634"/>
    <lineage>
        <taxon>Eukaryota</taxon>
        <taxon>Metazoa</taxon>
        <taxon>Ecdysozoa</taxon>
        <taxon>Arthropoda</taxon>
        <taxon>Hexapoda</taxon>
        <taxon>Insecta</taxon>
        <taxon>Pterygota</taxon>
        <taxon>Neoptera</taxon>
        <taxon>Endopterygota</taxon>
        <taxon>Coleoptera</taxon>
        <taxon>Polyphaga</taxon>
        <taxon>Cucujiformia</taxon>
        <taxon>Chrysomeloidea</taxon>
        <taxon>Cerambycidae</taxon>
        <taxon>Lepturinae</taxon>
        <taxon>Rhagiini</taxon>
        <taxon>Rhamnusium</taxon>
    </lineage>
</organism>
<keyword evidence="2" id="KW-1185">Reference proteome</keyword>
<reference evidence="1" key="1">
    <citation type="journal article" date="2023" name="Insect Mol. Biol.">
        <title>Genome sequencing provides insights into the evolution of gene families encoding plant cell wall-degrading enzymes in longhorned beetles.</title>
        <authorList>
            <person name="Shin N.R."/>
            <person name="Okamura Y."/>
            <person name="Kirsch R."/>
            <person name="Pauchet Y."/>
        </authorList>
    </citation>
    <scope>NUCLEOTIDE SEQUENCE</scope>
    <source>
        <strain evidence="1">RBIC_L_NR</strain>
    </source>
</reference>